<sequence>MLIAKTNGKKNKTIPDWIWRIRNKRNLAGFHYFIGWCMASLVLLLLFIGIIGTLGHFGFLGQSSHLFAGLTVVALVLVSTGSALMIRKGYNWARKIHIGVNIVLFFGFVWVSLTGWGIVQKYLT</sequence>
<dbReference type="Pfam" id="PF13301">
    <property type="entry name" value="DUF4079"/>
    <property type="match status" value="1"/>
</dbReference>
<keyword evidence="1" id="KW-0812">Transmembrane</keyword>
<dbReference type="Proteomes" id="UP000053051">
    <property type="component" value="Unassembled WGS sequence"/>
</dbReference>
<dbReference type="AlphaFoldDB" id="M1X2J2"/>
<keyword evidence="3" id="KW-1185">Reference proteome</keyword>
<organism evidence="2 3">
    <name type="scientific">Richelia intracellularis HH01</name>
    <dbReference type="NCBI Taxonomy" id="1165094"/>
    <lineage>
        <taxon>Bacteria</taxon>
        <taxon>Bacillati</taxon>
        <taxon>Cyanobacteriota</taxon>
        <taxon>Cyanophyceae</taxon>
        <taxon>Nostocales</taxon>
        <taxon>Nostocaceae</taxon>
        <taxon>Richelia</taxon>
    </lineage>
</organism>
<feature type="transmembrane region" description="Helical" evidence="1">
    <location>
        <begin position="30"/>
        <end position="54"/>
    </location>
</feature>
<dbReference type="InterPro" id="IPR025067">
    <property type="entry name" value="DUF4079"/>
</dbReference>
<feature type="transmembrane region" description="Helical" evidence="1">
    <location>
        <begin position="98"/>
        <end position="119"/>
    </location>
</feature>
<name>M1X2J2_9NOST</name>
<reference evidence="2 3" key="1">
    <citation type="submission" date="2012-05" db="EMBL/GenBank/DDBJ databases">
        <authorList>
            <person name="Hilton J."/>
        </authorList>
    </citation>
    <scope>NUCLEOTIDE SEQUENCE [LARGE SCALE GENOMIC DNA]</scope>
    <source>
        <strain evidence="2 3">HH01</strain>
    </source>
</reference>
<evidence type="ECO:0000313" key="3">
    <source>
        <dbReference type="Proteomes" id="UP000053051"/>
    </source>
</evidence>
<proteinExistence type="predicted"/>
<gene>
    <name evidence="2" type="ORF">RINTHH_7650</name>
</gene>
<evidence type="ECO:0000313" key="2">
    <source>
        <dbReference type="EMBL" id="CCH66920.1"/>
    </source>
</evidence>
<protein>
    <recommendedName>
        <fullName evidence="4">DUF4079 domain-containing protein</fullName>
    </recommendedName>
</protein>
<evidence type="ECO:0000256" key="1">
    <source>
        <dbReference type="SAM" id="Phobius"/>
    </source>
</evidence>
<feature type="transmembrane region" description="Helical" evidence="1">
    <location>
        <begin position="66"/>
        <end position="86"/>
    </location>
</feature>
<keyword evidence="1" id="KW-0472">Membrane</keyword>
<evidence type="ECO:0008006" key="4">
    <source>
        <dbReference type="Google" id="ProtNLM"/>
    </source>
</evidence>
<reference evidence="3" key="2">
    <citation type="submission" date="2016-01" db="EMBL/GenBank/DDBJ databases">
        <title>Diatom-associated endosymboitic cyanobacterium lacks core nitrogen metabolism enzymes.</title>
        <authorList>
            <person name="Hilton J.A."/>
            <person name="Foster R.A."/>
            <person name="Tripp H.J."/>
            <person name="Carter B.J."/>
            <person name="Zehr J.P."/>
            <person name="Villareal T.A."/>
        </authorList>
    </citation>
    <scope>NUCLEOTIDE SEQUENCE [LARGE SCALE GENOMIC DNA]</scope>
    <source>
        <strain evidence="3">HH01</strain>
    </source>
</reference>
<keyword evidence="1" id="KW-1133">Transmembrane helix</keyword>
<dbReference type="STRING" id="1165094.RINTHH_7650"/>
<dbReference type="EMBL" id="CAIY01000029">
    <property type="protein sequence ID" value="CCH66920.1"/>
    <property type="molecule type" value="Genomic_DNA"/>
</dbReference>
<accession>M1X2J2</accession>
<comment type="caution">
    <text evidence="2">The sequence shown here is derived from an EMBL/GenBank/DDBJ whole genome shotgun (WGS) entry which is preliminary data.</text>
</comment>